<comment type="caution">
    <text evidence="1">The sequence shown here is derived from an EMBL/GenBank/DDBJ whole genome shotgun (WGS) entry which is preliminary data.</text>
</comment>
<keyword evidence="2" id="KW-1185">Reference proteome</keyword>
<protein>
    <submittedName>
        <fullName evidence="1">Uncharacterized protein</fullName>
    </submittedName>
</protein>
<sequence>MQVCNRQTQRRWSLSTSLTRTTRPGRLAEYTALKKRWGLAPATQDAIPQQLAVLKKFIPTLPSDPFALVIFNAYFKRPKFRVLPCASMCQVSAALSVIPVHCSATTC</sequence>
<organism evidence="1 2">
    <name type="scientific">Haematococcus lacustris</name>
    <name type="common">Green alga</name>
    <name type="synonym">Haematococcus pluvialis</name>
    <dbReference type="NCBI Taxonomy" id="44745"/>
    <lineage>
        <taxon>Eukaryota</taxon>
        <taxon>Viridiplantae</taxon>
        <taxon>Chlorophyta</taxon>
        <taxon>core chlorophytes</taxon>
        <taxon>Chlorophyceae</taxon>
        <taxon>CS clade</taxon>
        <taxon>Chlamydomonadales</taxon>
        <taxon>Haematococcaceae</taxon>
        <taxon>Haematococcus</taxon>
    </lineage>
</organism>
<gene>
    <name evidence="1" type="ORF">HaLaN_29371</name>
</gene>
<reference evidence="1 2" key="1">
    <citation type="submission" date="2020-02" db="EMBL/GenBank/DDBJ databases">
        <title>Draft genome sequence of Haematococcus lacustris strain NIES-144.</title>
        <authorList>
            <person name="Morimoto D."/>
            <person name="Nakagawa S."/>
            <person name="Yoshida T."/>
            <person name="Sawayama S."/>
        </authorList>
    </citation>
    <scope>NUCLEOTIDE SEQUENCE [LARGE SCALE GENOMIC DNA]</scope>
    <source>
        <strain evidence="1 2">NIES-144</strain>
    </source>
</reference>
<dbReference type="AlphaFoldDB" id="A0A6A0ACB2"/>
<evidence type="ECO:0000313" key="2">
    <source>
        <dbReference type="Proteomes" id="UP000485058"/>
    </source>
</evidence>
<name>A0A6A0ACB2_HAELA</name>
<dbReference type="Proteomes" id="UP000485058">
    <property type="component" value="Unassembled WGS sequence"/>
</dbReference>
<dbReference type="EMBL" id="BLLF01004948">
    <property type="protein sequence ID" value="GFH30500.1"/>
    <property type="molecule type" value="Genomic_DNA"/>
</dbReference>
<evidence type="ECO:0000313" key="1">
    <source>
        <dbReference type="EMBL" id="GFH30500.1"/>
    </source>
</evidence>
<accession>A0A6A0ACB2</accession>
<proteinExistence type="predicted"/>